<dbReference type="RefSeq" id="WP_376977199.1">
    <property type="nucleotide sequence ID" value="NZ_JBHLSV010000001.1"/>
</dbReference>
<organism evidence="2 3">
    <name type="scientific">Brachybacterium hainanense</name>
    <dbReference type="NCBI Taxonomy" id="1541174"/>
    <lineage>
        <taxon>Bacteria</taxon>
        <taxon>Bacillati</taxon>
        <taxon>Actinomycetota</taxon>
        <taxon>Actinomycetes</taxon>
        <taxon>Micrococcales</taxon>
        <taxon>Dermabacteraceae</taxon>
        <taxon>Brachybacterium</taxon>
    </lineage>
</organism>
<name>A0ABV6R613_9MICO</name>
<dbReference type="PANTHER" id="PTHR46696">
    <property type="entry name" value="P450, PUTATIVE (EUROFUNG)-RELATED"/>
    <property type="match status" value="1"/>
</dbReference>
<comment type="similarity">
    <text evidence="1">Belongs to the cytochrome P450 family.</text>
</comment>
<sequence length="397" mass="42342">MSTPRISLDGLEPRSITDEQRAVAPLARSEDGTWVVLGHAEARRVVEDAEAFSSAVSRFLQVPNGLDGTEHAAVRAATDRFFAPEAMARLEPVLVRIARGLVAELLEDVPGTGTEVDAVAAIGAVFAVRAQTAWLGWPAALEPELLAWMSQNHEATRSGDLAGTAAAAERFDEIIRSVLAPRRALGSEDPGDVTAQLMRVRVALPDPDTPGAVDRLFTEEELVSVLRNWTGGDLGSIALCLGVILRELAHRPVLATRLRTGSAAEATAIIDELLRIDDPFVANRRVARCPVRIGEEEIAAGDRVLVHWTSANRDERVFGRADSVDPAAHASANLVYGAGPHACPGRPLATLELRVLVRELLAAADARPAEEPGEREIAPLGGWAHAPVVLVPRSVTG</sequence>
<keyword evidence="3" id="KW-1185">Reference proteome</keyword>
<evidence type="ECO:0000256" key="1">
    <source>
        <dbReference type="ARBA" id="ARBA00010617"/>
    </source>
</evidence>
<evidence type="ECO:0000313" key="3">
    <source>
        <dbReference type="Proteomes" id="UP001589793"/>
    </source>
</evidence>
<gene>
    <name evidence="2" type="ORF">ACFFF6_00460</name>
</gene>
<protein>
    <submittedName>
        <fullName evidence="2">Cytochrome P450</fullName>
    </submittedName>
</protein>
<dbReference type="Pfam" id="PF00067">
    <property type="entry name" value="p450"/>
    <property type="match status" value="1"/>
</dbReference>
<dbReference type="Proteomes" id="UP001589793">
    <property type="component" value="Unassembled WGS sequence"/>
</dbReference>
<dbReference type="Gene3D" id="1.10.630.10">
    <property type="entry name" value="Cytochrome P450"/>
    <property type="match status" value="1"/>
</dbReference>
<dbReference type="EMBL" id="JBHLSV010000001">
    <property type="protein sequence ID" value="MFC0672419.1"/>
    <property type="molecule type" value="Genomic_DNA"/>
</dbReference>
<evidence type="ECO:0000313" key="2">
    <source>
        <dbReference type="EMBL" id="MFC0672419.1"/>
    </source>
</evidence>
<proteinExistence type="inferred from homology"/>
<comment type="caution">
    <text evidence="2">The sequence shown here is derived from an EMBL/GenBank/DDBJ whole genome shotgun (WGS) entry which is preliminary data.</text>
</comment>
<dbReference type="SUPFAM" id="SSF48264">
    <property type="entry name" value="Cytochrome P450"/>
    <property type="match status" value="1"/>
</dbReference>
<dbReference type="InterPro" id="IPR002397">
    <property type="entry name" value="Cyt_P450_B"/>
</dbReference>
<reference evidence="2 3" key="1">
    <citation type="submission" date="2024-09" db="EMBL/GenBank/DDBJ databases">
        <authorList>
            <person name="Sun Q."/>
            <person name="Mori K."/>
        </authorList>
    </citation>
    <scope>NUCLEOTIDE SEQUENCE [LARGE SCALE GENOMIC DNA]</scope>
    <source>
        <strain evidence="2 3">CICC 10874</strain>
    </source>
</reference>
<dbReference type="InterPro" id="IPR036396">
    <property type="entry name" value="Cyt_P450_sf"/>
</dbReference>
<dbReference type="InterPro" id="IPR001128">
    <property type="entry name" value="Cyt_P450"/>
</dbReference>
<dbReference type="PRINTS" id="PR00359">
    <property type="entry name" value="BP450"/>
</dbReference>
<dbReference type="PANTHER" id="PTHR46696:SF6">
    <property type="entry name" value="P450, PUTATIVE (EUROFUNG)-RELATED"/>
    <property type="match status" value="1"/>
</dbReference>
<accession>A0ABV6R613</accession>